<dbReference type="Proteomes" id="UP001501319">
    <property type="component" value="Unassembled WGS sequence"/>
</dbReference>
<accession>A0ABP4RH30</accession>
<organism evidence="1 2">
    <name type="scientific">Kribbella alba</name>
    <dbReference type="NCBI Taxonomy" id="190197"/>
    <lineage>
        <taxon>Bacteria</taxon>
        <taxon>Bacillati</taxon>
        <taxon>Actinomycetota</taxon>
        <taxon>Actinomycetes</taxon>
        <taxon>Propionibacteriales</taxon>
        <taxon>Kribbellaceae</taxon>
        <taxon>Kribbella</taxon>
    </lineage>
</organism>
<name>A0ABP4RH30_9ACTN</name>
<evidence type="ECO:0000313" key="1">
    <source>
        <dbReference type="EMBL" id="GAA1643568.1"/>
    </source>
</evidence>
<dbReference type="Pfam" id="PF19827">
    <property type="entry name" value="DUF6308"/>
    <property type="match status" value="1"/>
</dbReference>
<comment type="caution">
    <text evidence="1">The sequence shown here is derived from an EMBL/GenBank/DDBJ whole genome shotgun (WGS) entry which is preliminary data.</text>
</comment>
<dbReference type="RefSeq" id="WP_344112902.1">
    <property type="nucleotide sequence ID" value="NZ_BAAANE010000007.1"/>
</dbReference>
<keyword evidence="2" id="KW-1185">Reference proteome</keyword>
<proteinExistence type="predicted"/>
<evidence type="ECO:0000313" key="2">
    <source>
        <dbReference type="Proteomes" id="UP001501319"/>
    </source>
</evidence>
<protein>
    <submittedName>
        <fullName evidence="1">Uncharacterized protein</fullName>
    </submittedName>
</protein>
<reference evidence="2" key="1">
    <citation type="journal article" date="2019" name="Int. J. Syst. Evol. Microbiol.">
        <title>The Global Catalogue of Microorganisms (GCM) 10K type strain sequencing project: providing services to taxonomists for standard genome sequencing and annotation.</title>
        <authorList>
            <consortium name="The Broad Institute Genomics Platform"/>
            <consortium name="The Broad Institute Genome Sequencing Center for Infectious Disease"/>
            <person name="Wu L."/>
            <person name="Ma J."/>
        </authorList>
    </citation>
    <scope>NUCLEOTIDE SEQUENCE [LARGE SCALE GENOMIC DNA]</scope>
    <source>
        <strain evidence="2">JCM 14306</strain>
    </source>
</reference>
<dbReference type="InterPro" id="IPR046275">
    <property type="entry name" value="DUF6308"/>
</dbReference>
<gene>
    <name evidence="1" type="ORF">GCM10009744_37360</name>
</gene>
<dbReference type="EMBL" id="BAAANE010000007">
    <property type="protein sequence ID" value="GAA1643568.1"/>
    <property type="molecule type" value="Genomic_DNA"/>
</dbReference>
<sequence length="224" mass="24965">MQITIDTGLSGRLLQFVTDPQAIQDLRTYYQDGPSSYTGRWFERIGTPEEQHRNRNRLTSDDIVALSAVSVRLPITVSARLLGTDAAEISALLTDIPADVDLWSASRAHLGPKSAAFQLFTKLRAMAWNGGEHGTAWVTAHKLLARKRPRLIPMYDAQVRGLVDLGKGADWWMSLQSALTPQIRDHLIRAHKAAELDPTISSLRTLDVILWMRARRTTVSARAS</sequence>